<organism evidence="3 4">
    <name type="scientific">Acrobeloides nanus</name>
    <dbReference type="NCBI Taxonomy" id="290746"/>
    <lineage>
        <taxon>Eukaryota</taxon>
        <taxon>Metazoa</taxon>
        <taxon>Ecdysozoa</taxon>
        <taxon>Nematoda</taxon>
        <taxon>Chromadorea</taxon>
        <taxon>Rhabditida</taxon>
        <taxon>Tylenchina</taxon>
        <taxon>Cephalobomorpha</taxon>
        <taxon>Cephaloboidea</taxon>
        <taxon>Cephalobidae</taxon>
        <taxon>Acrobeloides</taxon>
    </lineage>
</organism>
<accession>A0A914C698</accession>
<feature type="coiled-coil region" evidence="1">
    <location>
        <begin position="79"/>
        <end position="106"/>
    </location>
</feature>
<feature type="coiled-coil region" evidence="1">
    <location>
        <begin position="484"/>
        <end position="532"/>
    </location>
</feature>
<feature type="compositionally biased region" description="Polar residues" evidence="2">
    <location>
        <begin position="555"/>
        <end position="573"/>
    </location>
</feature>
<evidence type="ECO:0000313" key="3">
    <source>
        <dbReference type="Proteomes" id="UP000887540"/>
    </source>
</evidence>
<evidence type="ECO:0000313" key="4">
    <source>
        <dbReference type="WBParaSite" id="ACRNAN_Path_409.g1556.t1"/>
    </source>
</evidence>
<feature type="compositionally biased region" description="Basic and acidic residues" evidence="2">
    <location>
        <begin position="2004"/>
        <end position="2029"/>
    </location>
</feature>
<reference evidence="4" key="1">
    <citation type="submission" date="2022-11" db="UniProtKB">
        <authorList>
            <consortium name="WormBaseParasite"/>
        </authorList>
    </citation>
    <scope>IDENTIFICATION</scope>
</reference>
<dbReference type="PANTHER" id="PTHR23159">
    <property type="entry name" value="CENTROSOMAL PROTEIN 2"/>
    <property type="match status" value="1"/>
</dbReference>
<feature type="coiled-coil region" evidence="1">
    <location>
        <begin position="262"/>
        <end position="435"/>
    </location>
</feature>
<feature type="region of interest" description="Disordered" evidence="2">
    <location>
        <begin position="1196"/>
        <end position="1219"/>
    </location>
</feature>
<feature type="coiled-coil region" evidence="1">
    <location>
        <begin position="1019"/>
        <end position="1130"/>
    </location>
</feature>
<feature type="coiled-coil region" evidence="1">
    <location>
        <begin position="1392"/>
        <end position="1426"/>
    </location>
</feature>
<evidence type="ECO:0000256" key="1">
    <source>
        <dbReference type="SAM" id="Coils"/>
    </source>
</evidence>
<feature type="compositionally biased region" description="Basic and acidic residues" evidence="2">
    <location>
        <begin position="1714"/>
        <end position="1740"/>
    </location>
</feature>
<feature type="coiled-coil region" evidence="1">
    <location>
        <begin position="1308"/>
        <end position="1356"/>
    </location>
</feature>
<feature type="region of interest" description="Disordered" evidence="2">
    <location>
        <begin position="196"/>
        <end position="216"/>
    </location>
</feature>
<keyword evidence="3" id="KW-1185">Reference proteome</keyword>
<feature type="region of interest" description="Disordered" evidence="2">
    <location>
        <begin position="555"/>
        <end position="582"/>
    </location>
</feature>
<feature type="compositionally biased region" description="Basic and acidic residues" evidence="2">
    <location>
        <begin position="1688"/>
        <end position="1697"/>
    </location>
</feature>
<feature type="coiled-coil region" evidence="1">
    <location>
        <begin position="20"/>
        <end position="47"/>
    </location>
</feature>
<feature type="region of interest" description="Disordered" evidence="2">
    <location>
        <begin position="1586"/>
        <end position="1607"/>
    </location>
</feature>
<feature type="compositionally biased region" description="Acidic residues" evidence="2">
    <location>
        <begin position="1968"/>
        <end position="1981"/>
    </location>
</feature>
<evidence type="ECO:0000256" key="2">
    <source>
        <dbReference type="SAM" id="MobiDB-lite"/>
    </source>
</evidence>
<feature type="compositionally biased region" description="Basic and acidic residues" evidence="2">
    <location>
        <begin position="1873"/>
        <end position="1889"/>
    </location>
</feature>
<feature type="region of interest" description="Disordered" evidence="2">
    <location>
        <begin position="1714"/>
        <end position="2113"/>
    </location>
</feature>
<feature type="compositionally biased region" description="Acidic residues" evidence="2">
    <location>
        <begin position="1905"/>
        <end position="1939"/>
    </location>
</feature>
<feature type="coiled-coil region" evidence="1">
    <location>
        <begin position="1556"/>
        <end position="1583"/>
    </location>
</feature>
<feature type="coiled-coil region" evidence="1">
    <location>
        <begin position="725"/>
        <end position="835"/>
    </location>
</feature>
<keyword evidence="1" id="KW-0175">Coiled coil</keyword>
<sequence>MSGSDGTLQLLDEKENQNRNELAQVEVVDLRAQLESSRNRERNLEHQLKMFSTFQAALQSNNIDLESIYNQVLYKDARIVELNNIIMEKERQIMDLQEMCREQSQVAQSKNMALQIEFDERNVKDASTETDFGMENTIKRTGGSGRKQRNESPGRAVPQFKLSGGSGSPPPIDPSEDLSSYTTETATYLVDDIDGDLNREWSPSPSSSSPSKQLRKYRKRVTFDLKPKKNSGTVGRPEGKLKREAISPDNRLQMDSDFAQTIIDLTTENDQLRKIIAEIERTPVQDQQLRIEQLEEEIDQVRRDGKNQVLRARAAAQARIKELEGRIIELQLNHAKETDLLSVTNENMKSGREWAINENARLIEQIASFKSKLNDLHGELDVSLETNASYRQKIDAEEKKYEALSSELKETRRTIQQLTDEKHIAHSEIERLKEAIFAQDEFVSLLEGDLIVYEAHIGILRDSLGASKKEDRQIIKSKAFAAKLNALEMEKQQFVKKNNDERLRIKALNVKIRCLEDERDELLSRLKYYEQKHGANLAFHSSSQPVLYDTEAHLSSTQQHVEQPISGRSSETPPTAEEQQNDHNQHLNELQHRLEWTQHHLEAIQAENFKLEQQVQQVTHEHGLLETTLQTFYEKIYTIASHVPSNEIQNVENYLAEIEGITRHMAEENSVLKSEKEGLLKDLDMARHAVSEMEHVGKDVLSLKAQMEQEKLILEENWRQVKHMLVEKEKELASAEDKHSEKTSQLQELEQQIIGLKEENDALLHRNEQMKKLVDEKEVGLKEILSQMENLRLTIQQLETSNTNEQNLNSLSEENDQLKQTIASLRANMEHYKVEAELSRSCLDDLRNSGASASYKTAPPKSEVDSRAYITAQEALHQSANVDAASLPSGSQISSTYTPQVLQSASTTYPTQTMPISSQNYQQYNQYYPNQTYANTFTTSSAPYQQSTSNDKYYSVFETNETENTTHYQEHLISSTHSFNQIDARAGQVGTPSSAFVPYNRVDSRARLDVTVDSSAKNDIQLAEEVLRLQKQKTDLENELDELKNGLNQVEIERSLQVAMNEQLRSQLHEMRSQIEFLEEQRQTATNDQVVDVVEIQILRETVETLRREKVILETRLEDLEQEINKETEETAHSTLHMVDSEFDLEHPSSHIEKRDADVQCDSYEEKLSFSKNLVDSYTQDEKYRADVNIQCDFSMTPPPSETALQHKEKKESTSSVDTRQLYETIEEEHRLLLTCVTESSKLEEHLTSNVGQLLVLNNELETAVDVLKAEIWSLNAQLRKVQLNEREEILDKLTNVESSFSTLHTDNILLKTQLDENQRELIRVKEESERRLGELRQLQEHKVQIEHAYAQLSERFGALQLAYNELLTRYQTPKCDSATDPLVEGAVIDSIEQLQDDLRELTVSSASMREDLEKSTERIKELQSIIQNNLSTTRETLIQLKEEQIYCLRATVTATINEIKNHLLNSFSQIQDALLKEKPVLETQGMTRPTKQDPEKISRAIKLCEEICADIEKGSLESSSHPHKVEESSLEDLLFEIRGKWKEREQQLRNHTYMLEEEKQITQTLQQRLKEAENKIKQFEFMENSHHLQSTSDNPTSSTLGSSAVVGEEPRQISSVDLALQLRILAAKLTVKQADNDALFRATAELAHTNVRLQNEIDELRERHLSTESDVENESVLSTSASVHLKRSSESGKTESLLKETLFSTSKLRLEVARRSSNEEESEKSHHADFKQDQDKQEPTETNEWNWSENEAEETEKVATGLEEGPFVKMNKEPENVEEYVDQFGEEANQEEEEWKWDSENEVEPQNEQLDTETNDNKHRVEPSKEPEEWKWDEDQNEEEGEEGEKEEEKEGEEEKEETDFQEDLPEQVVGEEWKWDSDHDSEPHSQEVPKQVTEITQKIDENTAAEDWDEKEEGENEDNTTAEDWNWDEKEEDEEEHDPTPMPEKHNKEVQPPRITTTQHESADWAWDDETRSDEDQDELNERPRRDTSNHSQASSNQQEWKWSESEEELNYKKEEEEIKQPEKEAILSKQKLPQKTEVPFKSEVEPILKQVHVEEKVQKSVPSKPEQSLTPSQETHATRSHDNRTPPYRAATPEDLVLTASKFRKRNAHK</sequence>
<feature type="compositionally biased region" description="Low complexity" evidence="2">
    <location>
        <begin position="202"/>
        <end position="211"/>
    </location>
</feature>
<feature type="compositionally biased region" description="Polar residues" evidence="2">
    <location>
        <begin position="1588"/>
        <end position="1603"/>
    </location>
</feature>
<feature type="region of interest" description="Disordered" evidence="2">
    <location>
        <begin position="1667"/>
        <end position="1697"/>
    </location>
</feature>
<feature type="region of interest" description="Disordered" evidence="2">
    <location>
        <begin position="125"/>
        <end position="180"/>
    </location>
</feature>
<name>A0A914C698_9BILA</name>
<proteinExistence type="predicted"/>
<dbReference type="Proteomes" id="UP000887540">
    <property type="component" value="Unplaced"/>
</dbReference>
<feature type="compositionally biased region" description="Basic and acidic residues" evidence="2">
    <location>
        <begin position="1816"/>
        <end position="1835"/>
    </location>
</feature>
<feature type="coiled-coil region" evidence="1">
    <location>
        <begin position="587"/>
        <end position="621"/>
    </location>
</feature>
<feature type="compositionally biased region" description="Acidic residues" evidence="2">
    <location>
        <begin position="1777"/>
        <end position="1815"/>
    </location>
</feature>
<feature type="compositionally biased region" description="Low complexity" evidence="2">
    <location>
        <begin position="1741"/>
        <end position="1750"/>
    </location>
</feature>
<feature type="compositionally biased region" description="Basic and acidic residues" evidence="2">
    <location>
        <begin position="1982"/>
        <end position="1991"/>
    </location>
</feature>
<feature type="compositionally biased region" description="Polar residues" evidence="2">
    <location>
        <begin position="2068"/>
        <end position="2078"/>
    </location>
</feature>
<dbReference type="WBParaSite" id="ACRNAN_Path_409.g1556.t1">
    <property type="protein sequence ID" value="ACRNAN_Path_409.g1556.t1"/>
    <property type="gene ID" value="ACRNAN_Path_409.g1556"/>
</dbReference>
<feature type="compositionally biased region" description="Acidic residues" evidence="2">
    <location>
        <begin position="1836"/>
        <end position="1867"/>
    </location>
</feature>
<feature type="compositionally biased region" description="Basic and acidic residues" evidence="2">
    <location>
        <begin position="2041"/>
        <end position="2061"/>
    </location>
</feature>
<protein>
    <submittedName>
        <fullName evidence="4">A-kinase anchor protein 9</fullName>
    </submittedName>
</protein>
<dbReference type="PANTHER" id="PTHR23159:SF31">
    <property type="entry name" value="CENTROSOME-ASSOCIATED PROTEIN CEP250 ISOFORM X1"/>
    <property type="match status" value="1"/>
</dbReference>